<dbReference type="FunCoup" id="A0A7J7E2U0">
    <property type="interactions" value="4"/>
</dbReference>
<evidence type="ECO:0000313" key="3">
    <source>
        <dbReference type="Proteomes" id="UP000593562"/>
    </source>
</evidence>
<gene>
    <name evidence="2" type="ORF">HS088_TW01G00541</name>
</gene>
<dbReference type="AlphaFoldDB" id="A0A7J7E2U0"/>
<dbReference type="InParanoid" id="A0A7J7E2U0"/>
<evidence type="ECO:0000313" key="2">
    <source>
        <dbReference type="EMBL" id="KAF5752626.1"/>
    </source>
</evidence>
<proteinExistence type="predicted"/>
<reference evidence="2 3" key="1">
    <citation type="journal article" date="2020" name="Nat. Commun.">
        <title>Genome of Tripterygium wilfordii and identification of cytochrome P450 involved in triptolide biosynthesis.</title>
        <authorList>
            <person name="Tu L."/>
            <person name="Su P."/>
            <person name="Zhang Z."/>
            <person name="Gao L."/>
            <person name="Wang J."/>
            <person name="Hu T."/>
            <person name="Zhou J."/>
            <person name="Zhang Y."/>
            <person name="Zhao Y."/>
            <person name="Liu Y."/>
            <person name="Song Y."/>
            <person name="Tong Y."/>
            <person name="Lu Y."/>
            <person name="Yang J."/>
            <person name="Xu C."/>
            <person name="Jia M."/>
            <person name="Peters R.J."/>
            <person name="Huang L."/>
            <person name="Gao W."/>
        </authorList>
    </citation>
    <scope>NUCLEOTIDE SEQUENCE [LARGE SCALE GENOMIC DNA]</scope>
    <source>
        <strain evidence="3">cv. XIE 37</strain>
        <tissue evidence="2">Leaf</tissue>
    </source>
</reference>
<dbReference type="EMBL" id="JAAARO010000001">
    <property type="protein sequence ID" value="KAF5752626.1"/>
    <property type="molecule type" value="Genomic_DNA"/>
</dbReference>
<feature type="domain" description="DUF7804" evidence="1">
    <location>
        <begin position="76"/>
        <end position="159"/>
    </location>
</feature>
<dbReference type="Proteomes" id="UP000593562">
    <property type="component" value="Unassembled WGS sequence"/>
</dbReference>
<organism evidence="2 3">
    <name type="scientific">Tripterygium wilfordii</name>
    <name type="common">Thunder God vine</name>
    <dbReference type="NCBI Taxonomy" id="458696"/>
    <lineage>
        <taxon>Eukaryota</taxon>
        <taxon>Viridiplantae</taxon>
        <taxon>Streptophyta</taxon>
        <taxon>Embryophyta</taxon>
        <taxon>Tracheophyta</taxon>
        <taxon>Spermatophyta</taxon>
        <taxon>Magnoliopsida</taxon>
        <taxon>eudicotyledons</taxon>
        <taxon>Gunneridae</taxon>
        <taxon>Pentapetalae</taxon>
        <taxon>rosids</taxon>
        <taxon>fabids</taxon>
        <taxon>Celastrales</taxon>
        <taxon>Celastraceae</taxon>
        <taxon>Tripterygium</taxon>
    </lineage>
</organism>
<keyword evidence="3" id="KW-1185">Reference proteome</keyword>
<name>A0A7J7E2U0_TRIWF</name>
<dbReference type="OrthoDB" id="2013011at2759"/>
<dbReference type="InterPro" id="IPR056706">
    <property type="entry name" value="DUF7804"/>
</dbReference>
<evidence type="ECO:0000259" key="1">
    <source>
        <dbReference type="Pfam" id="PF25089"/>
    </source>
</evidence>
<protein>
    <recommendedName>
        <fullName evidence="1">DUF7804 domain-containing protein</fullName>
    </recommendedName>
</protein>
<sequence length="235" mass="25866">MASVGIRCGGSDSLLQRPPIANRDRIARPCCSLRVANSARITMSMRQTVAPEPITRRSDLTIKHEPEDRKSDAVVLEKLVDGWMKHSVGEIVKNLHEAPLLVHVYSEDDDEKNKATLKTEKALEEESWGRIIEEWKRGSARKPEGVIFVEQLKDADEEEETSTDGVTMAWGVVVQGRGGGGVECGPPTCYLLKTSRAGAGPGMGLCCTHYCLVKVKSFRETTSSQLKNCWLAQGN</sequence>
<dbReference type="PANTHER" id="PTHR35127">
    <property type="entry name" value="OS03G0736900 PROTEIN"/>
    <property type="match status" value="1"/>
</dbReference>
<dbReference type="PANTHER" id="PTHR35127:SF1">
    <property type="entry name" value="GENOME ASSEMBLY, CHROMOSOME: A10"/>
    <property type="match status" value="1"/>
</dbReference>
<dbReference type="Pfam" id="PF25089">
    <property type="entry name" value="DUF7804"/>
    <property type="match status" value="1"/>
</dbReference>
<comment type="caution">
    <text evidence="2">The sequence shown here is derived from an EMBL/GenBank/DDBJ whole genome shotgun (WGS) entry which is preliminary data.</text>
</comment>
<accession>A0A7J7E2U0</accession>